<dbReference type="CDD" id="cd02274">
    <property type="entry name" value="DHDPR_N"/>
    <property type="match status" value="1"/>
</dbReference>
<dbReference type="SUPFAM" id="SSF51735">
    <property type="entry name" value="NAD(P)-binding Rossmann-fold domains"/>
    <property type="match status" value="1"/>
</dbReference>
<dbReference type="GO" id="GO:0050661">
    <property type="term" value="F:NADP binding"/>
    <property type="evidence" value="ECO:0007669"/>
    <property type="project" value="UniProtKB-UniRule"/>
</dbReference>
<gene>
    <name evidence="13" type="primary">dapB</name>
    <name evidence="16" type="ORF">DEM34_15460</name>
</gene>
<dbReference type="PROSITE" id="PS01298">
    <property type="entry name" value="DAPB"/>
    <property type="match status" value="1"/>
</dbReference>
<keyword evidence="5 13" id="KW-0220">Diaminopimelate biosynthesis</keyword>
<feature type="binding site" evidence="13">
    <location>
        <position position="35"/>
    </location>
    <ligand>
        <name>NADP(+)</name>
        <dbReference type="ChEBI" id="CHEBI:58349"/>
    </ligand>
</feature>
<dbReference type="EC" id="1.17.1.8" evidence="10 13"/>
<evidence type="ECO:0000313" key="17">
    <source>
        <dbReference type="Proteomes" id="UP000245474"/>
    </source>
</evidence>
<dbReference type="InterPro" id="IPR022663">
    <property type="entry name" value="DapB_C"/>
</dbReference>
<feature type="domain" description="Dihydrodipicolinate reductase N-terminal" evidence="14">
    <location>
        <begin position="3"/>
        <end position="125"/>
    </location>
</feature>
<evidence type="ECO:0000259" key="15">
    <source>
        <dbReference type="Pfam" id="PF05173"/>
    </source>
</evidence>
<keyword evidence="2 13" id="KW-0963">Cytoplasm</keyword>
<dbReference type="EMBL" id="QFFI01000029">
    <property type="protein sequence ID" value="PWG61670.1"/>
    <property type="molecule type" value="Genomic_DNA"/>
</dbReference>
<comment type="catalytic activity">
    <reaction evidence="11 13">
        <text>(S)-2,3,4,5-tetrahydrodipicolinate + NADP(+) + H2O = (2S,4S)-4-hydroxy-2,3,4,5-tetrahydrodipicolinate + NADPH + H(+)</text>
        <dbReference type="Rhea" id="RHEA:35331"/>
        <dbReference type="ChEBI" id="CHEBI:15377"/>
        <dbReference type="ChEBI" id="CHEBI:15378"/>
        <dbReference type="ChEBI" id="CHEBI:16845"/>
        <dbReference type="ChEBI" id="CHEBI:57783"/>
        <dbReference type="ChEBI" id="CHEBI:58349"/>
        <dbReference type="ChEBI" id="CHEBI:67139"/>
        <dbReference type="EC" id="1.17.1.8"/>
    </reaction>
</comment>
<dbReference type="GO" id="GO:0019877">
    <property type="term" value="P:diaminopimelate biosynthetic process"/>
    <property type="evidence" value="ECO:0007669"/>
    <property type="project" value="UniProtKB-UniRule"/>
</dbReference>
<comment type="subcellular location">
    <subcellularLocation>
        <location evidence="13">Cytoplasm</location>
    </subcellularLocation>
</comment>
<comment type="caution">
    <text evidence="13">Was originally thought to be a dihydrodipicolinate reductase (DHDPR), catalyzing the conversion of dihydrodipicolinate to tetrahydrodipicolinate. However, it was shown in E.coli that the substrate of the enzymatic reaction is not dihydrodipicolinate (DHDP) but in fact (2S,4S)-4-hydroxy-2,3,4,5-tetrahydrodipicolinic acid (HTPA), the product released by the DapA-catalyzed reaction.</text>
</comment>
<dbReference type="InterPro" id="IPR023940">
    <property type="entry name" value="DHDPR_bac"/>
</dbReference>
<dbReference type="GO" id="GO:0051287">
    <property type="term" value="F:NAD binding"/>
    <property type="evidence" value="ECO:0007669"/>
    <property type="project" value="UniProtKB-UniRule"/>
</dbReference>
<dbReference type="Pfam" id="PF05173">
    <property type="entry name" value="DapB_C"/>
    <property type="match status" value="1"/>
</dbReference>
<dbReference type="Gene3D" id="3.30.360.10">
    <property type="entry name" value="Dihydrodipicolinate Reductase, domain 2"/>
    <property type="match status" value="1"/>
</dbReference>
<dbReference type="PANTHER" id="PTHR20836">
    <property type="entry name" value="DIHYDRODIPICOLINATE REDUCTASE"/>
    <property type="match status" value="1"/>
</dbReference>
<sequence length="268" mass="27397">MTRIGILGAGGRMGRELIQAVAARPGAELAAAVVRPGSAMLGRDAGELAGTGTLGVTLGDDPAAAAAASDVLIDFTLPAAFDTNLAAARAARVPITVGTTGLDGRQLGALETAAREIPVVFAPNYSSGVTLACRLAALAARALGDEFDVEIIEAHHRHKVDAPSGTARRLGEVVAGALGRDLDAVACYGREGHTGARDAQTIGFQSIRGGDIVGEHTVLFAGEGERIEITHRASSRRTFAGGAVRAACWLVAQPPGRYGMEEVLGLTD</sequence>
<feature type="domain" description="Dihydrodipicolinate reductase C-terminal" evidence="15">
    <location>
        <begin position="128"/>
        <end position="264"/>
    </location>
</feature>
<dbReference type="PANTHER" id="PTHR20836:SF0">
    <property type="entry name" value="4-HYDROXY-TETRAHYDRODIPICOLINATE REDUCTASE 1, CHLOROPLASTIC-RELATED"/>
    <property type="match status" value="1"/>
</dbReference>
<evidence type="ECO:0000256" key="12">
    <source>
        <dbReference type="ARBA" id="ARBA00049396"/>
    </source>
</evidence>
<comment type="caution">
    <text evidence="13">Lacks conserved residue(s) required for the propagation of feature annotation.</text>
</comment>
<proteinExistence type="inferred from homology"/>
<dbReference type="AlphaFoldDB" id="A0A2U2MXT4"/>
<feature type="binding site" evidence="13">
    <location>
        <begin position="165"/>
        <end position="166"/>
    </location>
    <ligand>
        <name>(S)-2,3,4,5-tetrahydrodipicolinate</name>
        <dbReference type="ChEBI" id="CHEBI:16845"/>
    </ligand>
</feature>
<evidence type="ECO:0000256" key="2">
    <source>
        <dbReference type="ARBA" id="ARBA00022490"/>
    </source>
</evidence>
<evidence type="ECO:0000256" key="11">
    <source>
        <dbReference type="ARBA" id="ARBA00049080"/>
    </source>
</evidence>
<comment type="caution">
    <text evidence="16">The sequence shown here is derived from an EMBL/GenBank/DDBJ whole genome shotgun (WGS) entry which is preliminary data.</text>
</comment>
<protein>
    <recommendedName>
        <fullName evidence="10 13">4-hydroxy-tetrahydrodipicolinate reductase</fullName>
        <shortName evidence="13">HTPA reductase</shortName>
        <ecNumber evidence="10 13">1.17.1.8</ecNumber>
    </recommendedName>
</protein>
<dbReference type="InterPro" id="IPR000846">
    <property type="entry name" value="DapB_N"/>
</dbReference>
<dbReference type="Pfam" id="PF01113">
    <property type="entry name" value="DapB_N"/>
    <property type="match status" value="1"/>
</dbReference>
<dbReference type="GO" id="GO:0009089">
    <property type="term" value="P:lysine biosynthetic process via diaminopimelate"/>
    <property type="evidence" value="ECO:0007669"/>
    <property type="project" value="UniProtKB-UniRule"/>
</dbReference>
<keyword evidence="7 13" id="KW-0520">NAD</keyword>
<dbReference type="Proteomes" id="UP000245474">
    <property type="component" value="Unassembled WGS sequence"/>
</dbReference>
<dbReference type="InterPro" id="IPR022664">
    <property type="entry name" value="DapB_N_CS"/>
</dbReference>
<keyword evidence="17" id="KW-1185">Reference proteome</keyword>
<evidence type="ECO:0000256" key="8">
    <source>
        <dbReference type="ARBA" id="ARBA00023154"/>
    </source>
</evidence>
<evidence type="ECO:0000256" key="7">
    <source>
        <dbReference type="ARBA" id="ARBA00023027"/>
    </source>
</evidence>
<evidence type="ECO:0000256" key="13">
    <source>
        <dbReference type="HAMAP-Rule" id="MF_00102"/>
    </source>
</evidence>
<comment type="pathway">
    <text evidence="9 13">Amino-acid biosynthesis; L-lysine biosynthesis via DAP pathway; (S)-tetrahydrodipicolinate from L-aspartate: step 4/4.</text>
</comment>
<evidence type="ECO:0000259" key="14">
    <source>
        <dbReference type="Pfam" id="PF01113"/>
    </source>
</evidence>
<dbReference type="SUPFAM" id="SSF55347">
    <property type="entry name" value="Glyceraldehyde-3-phosphate dehydrogenase-like, C-terminal domain"/>
    <property type="match status" value="1"/>
</dbReference>
<dbReference type="GO" id="GO:0005829">
    <property type="term" value="C:cytosol"/>
    <property type="evidence" value="ECO:0007669"/>
    <property type="project" value="TreeGrafter"/>
</dbReference>
<feature type="binding site" evidence="13">
    <location>
        <begin position="98"/>
        <end position="100"/>
    </location>
    <ligand>
        <name>NAD(+)</name>
        <dbReference type="ChEBI" id="CHEBI:57540"/>
    </ligand>
</feature>
<accession>A0A2U2MXT4</accession>
<organism evidence="16 17">
    <name type="scientific">Sediminicurvatus halobius</name>
    <dbReference type="NCBI Taxonomy" id="2182432"/>
    <lineage>
        <taxon>Bacteria</taxon>
        <taxon>Pseudomonadati</taxon>
        <taxon>Pseudomonadota</taxon>
        <taxon>Gammaproteobacteria</taxon>
        <taxon>Chromatiales</taxon>
        <taxon>Ectothiorhodospiraceae</taxon>
        <taxon>Sediminicurvatus</taxon>
    </lineage>
</organism>
<name>A0A2U2MXT4_9GAMM</name>
<evidence type="ECO:0000256" key="10">
    <source>
        <dbReference type="ARBA" id="ARBA00038983"/>
    </source>
</evidence>
<dbReference type="Gene3D" id="3.40.50.720">
    <property type="entry name" value="NAD(P)-binding Rossmann-like Domain"/>
    <property type="match status" value="1"/>
</dbReference>
<comment type="similarity">
    <text evidence="1 13">Belongs to the DapB family.</text>
</comment>
<dbReference type="GO" id="GO:0008839">
    <property type="term" value="F:4-hydroxy-tetrahydrodipicolinate reductase"/>
    <property type="evidence" value="ECO:0007669"/>
    <property type="project" value="UniProtKB-UniRule"/>
</dbReference>
<dbReference type="HAMAP" id="MF_00102">
    <property type="entry name" value="DapB"/>
    <property type="match status" value="1"/>
</dbReference>
<dbReference type="RefSeq" id="WP_109679735.1">
    <property type="nucleotide sequence ID" value="NZ_CP086615.1"/>
</dbReference>
<evidence type="ECO:0000256" key="6">
    <source>
        <dbReference type="ARBA" id="ARBA00023002"/>
    </source>
</evidence>
<dbReference type="NCBIfam" id="TIGR00036">
    <property type="entry name" value="dapB"/>
    <property type="match status" value="1"/>
</dbReference>
<feature type="binding site" evidence="13">
    <location>
        <begin position="8"/>
        <end position="13"/>
    </location>
    <ligand>
        <name>NAD(+)</name>
        <dbReference type="ChEBI" id="CHEBI:57540"/>
    </ligand>
</feature>
<comment type="catalytic activity">
    <reaction evidence="12 13">
        <text>(S)-2,3,4,5-tetrahydrodipicolinate + NAD(+) + H2O = (2S,4S)-4-hydroxy-2,3,4,5-tetrahydrodipicolinate + NADH + H(+)</text>
        <dbReference type="Rhea" id="RHEA:35323"/>
        <dbReference type="ChEBI" id="CHEBI:15377"/>
        <dbReference type="ChEBI" id="CHEBI:15378"/>
        <dbReference type="ChEBI" id="CHEBI:16845"/>
        <dbReference type="ChEBI" id="CHEBI:57540"/>
        <dbReference type="ChEBI" id="CHEBI:57945"/>
        <dbReference type="ChEBI" id="CHEBI:67139"/>
        <dbReference type="EC" id="1.17.1.8"/>
    </reaction>
</comment>
<keyword evidence="3 13" id="KW-0028">Amino-acid biosynthesis</keyword>
<keyword evidence="8 13" id="KW-0457">Lysine biosynthesis</keyword>
<reference evidence="16 17" key="1">
    <citation type="submission" date="2018-05" db="EMBL/GenBank/DDBJ databases">
        <title>Spiribacter halobius sp. nov., a moderately halophilic bacterium isolated from marine solar saltern.</title>
        <authorList>
            <person name="Zheng W.-S."/>
            <person name="Lu D.-C."/>
            <person name="Du Z.-J."/>
        </authorList>
    </citation>
    <scope>NUCLEOTIDE SEQUENCE [LARGE SCALE GENOMIC DNA]</scope>
    <source>
        <strain evidence="16 17">E85</strain>
    </source>
</reference>
<feature type="active site" description="Proton donor/acceptor" evidence="13">
    <location>
        <position position="155"/>
    </location>
</feature>
<evidence type="ECO:0000256" key="4">
    <source>
        <dbReference type="ARBA" id="ARBA00022857"/>
    </source>
</evidence>
<dbReference type="OrthoDB" id="9790352at2"/>
<keyword evidence="4 13" id="KW-0521">NADP</keyword>
<comment type="function">
    <text evidence="13">Catalyzes the conversion of 4-hydroxy-tetrahydrodipicolinate (HTPA) to tetrahydrodipicolinate.</text>
</comment>
<evidence type="ECO:0000256" key="5">
    <source>
        <dbReference type="ARBA" id="ARBA00022915"/>
    </source>
</evidence>
<dbReference type="InterPro" id="IPR036291">
    <property type="entry name" value="NAD(P)-bd_dom_sf"/>
</dbReference>
<dbReference type="FunFam" id="3.30.360.10:FF:000004">
    <property type="entry name" value="4-hydroxy-tetrahydrodipicolinate reductase"/>
    <property type="match status" value="1"/>
</dbReference>
<feature type="binding site" evidence="13">
    <location>
        <begin position="122"/>
        <end position="125"/>
    </location>
    <ligand>
        <name>NAD(+)</name>
        <dbReference type="ChEBI" id="CHEBI:57540"/>
    </ligand>
</feature>
<dbReference type="PIRSF" id="PIRSF000161">
    <property type="entry name" value="DHPR"/>
    <property type="match status" value="1"/>
</dbReference>
<feature type="binding site" evidence="13">
    <location>
        <position position="156"/>
    </location>
    <ligand>
        <name>(S)-2,3,4,5-tetrahydrodipicolinate</name>
        <dbReference type="ChEBI" id="CHEBI:16845"/>
    </ligand>
</feature>
<comment type="subunit">
    <text evidence="13">Homotetramer.</text>
</comment>
<evidence type="ECO:0000256" key="3">
    <source>
        <dbReference type="ARBA" id="ARBA00022605"/>
    </source>
</evidence>
<dbReference type="GO" id="GO:0016726">
    <property type="term" value="F:oxidoreductase activity, acting on CH or CH2 groups, NAD or NADP as acceptor"/>
    <property type="evidence" value="ECO:0007669"/>
    <property type="project" value="UniProtKB-UniRule"/>
</dbReference>
<feature type="active site" description="Proton donor" evidence="13">
    <location>
        <position position="159"/>
    </location>
</feature>
<evidence type="ECO:0000256" key="1">
    <source>
        <dbReference type="ARBA" id="ARBA00006642"/>
    </source>
</evidence>
<evidence type="ECO:0000256" key="9">
    <source>
        <dbReference type="ARBA" id="ARBA00037922"/>
    </source>
</evidence>
<keyword evidence="6 13" id="KW-0560">Oxidoreductase</keyword>
<dbReference type="UniPathway" id="UPA00034">
    <property type="reaction ID" value="UER00018"/>
</dbReference>
<evidence type="ECO:0000313" key="16">
    <source>
        <dbReference type="EMBL" id="PWG61670.1"/>
    </source>
</evidence>